<proteinExistence type="predicted"/>
<dbReference type="AlphaFoldDB" id="A0AAW1KFB1"/>
<evidence type="ECO:0000313" key="3">
    <source>
        <dbReference type="Proteomes" id="UP001458880"/>
    </source>
</evidence>
<evidence type="ECO:0000313" key="2">
    <source>
        <dbReference type="EMBL" id="KAK9717235.1"/>
    </source>
</evidence>
<dbReference type="EMBL" id="JASPKY010000245">
    <property type="protein sequence ID" value="KAK9717235.1"/>
    <property type="molecule type" value="Genomic_DNA"/>
</dbReference>
<sequence>MAPSVVNKTNIGTRPRKDLNKIGLSSPCGHDHIQSVSQTERSSPLSSRPQRRWTPAAAPVEVHTNQPPASRENRVLLIVLRWTPAAAPVEVHTNQPPASRENRVLLALFCVRSLGGAAFRPRSEGRASTS</sequence>
<gene>
    <name evidence="2" type="ORF">QE152_g24288</name>
</gene>
<feature type="region of interest" description="Disordered" evidence="1">
    <location>
        <begin position="1"/>
        <end position="68"/>
    </location>
</feature>
<feature type="compositionally biased region" description="Polar residues" evidence="1">
    <location>
        <begin position="1"/>
        <end position="12"/>
    </location>
</feature>
<keyword evidence="3" id="KW-1185">Reference proteome</keyword>
<comment type="caution">
    <text evidence="2">The sequence shown here is derived from an EMBL/GenBank/DDBJ whole genome shotgun (WGS) entry which is preliminary data.</text>
</comment>
<protein>
    <submittedName>
        <fullName evidence="2">Uncharacterized protein</fullName>
    </submittedName>
</protein>
<reference evidence="2 3" key="1">
    <citation type="journal article" date="2024" name="BMC Genomics">
        <title>De novo assembly and annotation of Popillia japonica's genome with initial clues to its potential as an invasive pest.</title>
        <authorList>
            <person name="Cucini C."/>
            <person name="Boschi S."/>
            <person name="Funari R."/>
            <person name="Cardaioli E."/>
            <person name="Iannotti N."/>
            <person name="Marturano G."/>
            <person name="Paoli F."/>
            <person name="Bruttini M."/>
            <person name="Carapelli A."/>
            <person name="Frati F."/>
            <person name="Nardi F."/>
        </authorList>
    </citation>
    <scope>NUCLEOTIDE SEQUENCE [LARGE SCALE GENOMIC DNA]</scope>
    <source>
        <strain evidence="2">DMR45628</strain>
    </source>
</reference>
<evidence type="ECO:0000256" key="1">
    <source>
        <dbReference type="SAM" id="MobiDB-lite"/>
    </source>
</evidence>
<dbReference type="Proteomes" id="UP001458880">
    <property type="component" value="Unassembled WGS sequence"/>
</dbReference>
<name>A0AAW1KFB1_POPJA</name>
<organism evidence="2 3">
    <name type="scientific">Popillia japonica</name>
    <name type="common">Japanese beetle</name>
    <dbReference type="NCBI Taxonomy" id="7064"/>
    <lineage>
        <taxon>Eukaryota</taxon>
        <taxon>Metazoa</taxon>
        <taxon>Ecdysozoa</taxon>
        <taxon>Arthropoda</taxon>
        <taxon>Hexapoda</taxon>
        <taxon>Insecta</taxon>
        <taxon>Pterygota</taxon>
        <taxon>Neoptera</taxon>
        <taxon>Endopterygota</taxon>
        <taxon>Coleoptera</taxon>
        <taxon>Polyphaga</taxon>
        <taxon>Scarabaeiformia</taxon>
        <taxon>Scarabaeidae</taxon>
        <taxon>Rutelinae</taxon>
        <taxon>Popillia</taxon>
    </lineage>
</organism>
<accession>A0AAW1KFB1</accession>